<protein>
    <submittedName>
        <fullName evidence="1">Leader peptide</fullName>
    </submittedName>
</protein>
<name>A0AB39YIA1_9ACTN</name>
<reference evidence="1" key="1">
    <citation type="submission" date="2024-08" db="EMBL/GenBank/DDBJ databases">
        <authorList>
            <person name="Yu S.T."/>
        </authorList>
    </citation>
    <scope>NUCLEOTIDE SEQUENCE</scope>
    <source>
        <strain evidence="1">R33</strain>
    </source>
</reference>
<dbReference type="InterPro" id="IPR049979">
    <property type="entry name" value="Cys_resp_CS_actino"/>
</dbReference>
<gene>
    <name evidence="1" type="ORF">AB5J51_03110</name>
</gene>
<accession>A0AB39YIA1</accession>
<organism evidence="1">
    <name type="scientific">Streptomyces sp. R33</name>
    <dbReference type="NCBI Taxonomy" id="3238629"/>
    <lineage>
        <taxon>Bacteria</taxon>
        <taxon>Bacillati</taxon>
        <taxon>Actinomycetota</taxon>
        <taxon>Actinomycetes</taxon>
        <taxon>Kitasatosporales</taxon>
        <taxon>Streptomycetaceae</taxon>
        <taxon>Streptomyces</taxon>
    </lineage>
</organism>
<dbReference type="RefSeq" id="WP_353962829.1">
    <property type="nucleotide sequence ID" value="NZ_CP165727.1"/>
</dbReference>
<evidence type="ECO:0000313" key="1">
    <source>
        <dbReference type="EMBL" id="XDV68721.1"/>
    </source>
</evidence>
<dbReference type="NCBIfam" id="NF042934">
    <property type="entry name" value="cis_reg_atten"/>
    <property type="match status" value="1"/>
</dbReference>
<dbReference type="AlphaFoldDB" id="A0AB39YIA1"/>
<sequence>MLPLTSRRHIDLVRTSSAICQPC</sequence>
<proteinExistence type="predicted"/>
<dbReference type="EMBL" id="CP165727">
    <property type="protein sequence ID" value="XDV68721.1"/>
    <property type="molecule type" value="Genomic_DNA"/>
</dbReference>